<keyword evidence="3" id="KW-1185">Reference proteome</keyword>
<sequence length="110" mass="11987">MATWAMKKEAILELYKFTNPPPNEDGVESKAATPERKNNNDDASNLLPPAPAARSSTTTIKVECPQCQCKIAVDMSSSNRKLVNAVAANVKKDTLRELAQLLEEVADSIE</sequence>
<protein>
    <submittedName>
        <fullName evidence="2">Uncharacterized protein</fullName>
    </submittedName>
</protein>
<accession>A0ABR0T3H5</accession>
<evidence type="ECO:0000313" key="3">
    <source>
        <dbReference type="Proteomes" id="UP001338125"/>
    </source>
</evidence>
<feature type="region of interest" description="Disordered" evidence="1">
    <location>
        <begin position="17"/>
        <end position="58"/>
    </location>
</feature>
<name>A0ABR0T3H5_9HYPO</name>
<dbReference type="Proteomes" id="UP001338125">
    <property type="component" value="Unassembled WGS sequence"/>
</dbReference>
<dbReference type="EMBL" id="JAVFKD010000001">
    <property type="protein sequence ID" value="KAK5998995.1"/>
    <property type="molecule type" value="Genomic_DNA"/>
</dbReference>
<evidence type="ECO:0000313" key="2">
    <source>
        <dbReference type="EMBL" id="KAK5998995.1"/>
    </source>
</evidence>
<proteinExistence type="predicted"/>
<organism evidence="2 3">
    <name type="scientific">Cladobotryum mycophilum</name>
    <dbReference type="NCBI Taxonomy" id="491253"/>
    <lineage>
        <taxon>Eukaryota</taxon>
        <taxon>Fungi</taxon>
        <taxon>Dikarya</taxon>
        <taxon>Ascomycota</taxon>
        <taxon>Pezizomycotina</taxon>
        <taxon>Sordariomycetes</taxon>
        <taxon>Hypocreomycetidae</taxon>
        <taxon>Hypocreales</taxon>
        <taxon>Hypocreaceae</taxon>
        <taxon>Cladobotryum</taxon>
    </lineage>
</organism>
<reference evidence="2 3" key="1">
    <citation type="submission" date="2024-01" db="EMBL/GenBank/DDBJ databases">
        <title>Complete genome of Cladobotryum mycophilum ATHUM6906.</title>
        <authorList>
            <person name="Christinaki A.C."/>
            <person name="Myridakis A.I."/>
            <person name="Kouvelis V.N."/>
        </authorList>
    </citation>
    <scope>NUCLEOTIDE SEQUENCE [LARGE SCALE GENOMIC DNA]</scope>
    <source>
        <strain evidence="2 3">ATHUM6906</strain>
    </source>
</reference>
<evidence type="ECO:0000256" key="1">
    <source>
        <dbReference type="SAM" id="MobiDB-lite"/>
    </source>
</evidence>
<gene>
    <name evidence="2" type="ORF">PT974_01380</name>
</gene>
<comment type="caution">
    <text evidence="2">The sequence shown here is derived from an EMBL/GenBank/DDBJ whole genome shotgun (WGS) entry which is preliminary data.</text>
</comment>